<dbReference type="Proteomes" id="UP000198034">
    <property type="component" value="Unassembled WGS sequence"/>
</dbReference>
<gene>
    <name evidence="7" type="ORF">BWK62_12250</name>
</gene>
<dbReference type="GO" id="GO:0005254">
    <property type="term" value="F:chloride channel activity"/>
    <property type="evidence" value="ECO:0007669"/>
    <property type="project" value="InterPro"/>
</dbReference>
<dbReference type="EMBL" id="MTCY01000043">
    <property type="protein sequence ID" value="OWP75305.1"/>
    <property type="molecule type" value="Genomic_DNA"/>
</dbReference>
<proteinExistence type="predicted"/>
<keyword evidence="3" id="KW-0812">Transmembrane</keyword>
<evidence type="ECO:0000256" key="3">
    <source>
        <dbReference type="ARBA" id="ARBA00022692"/>
    </source>
</evidence>
<accession>A0A246G8K4</accession>
<keyword evidence="2" id="KW-0813">Transport</keyword>
<dbReference type="GO" id="GO:0016020">
    <property type="term" value="C:membrane"/>
    <property type="evidence" value="ECO:0007669"/>
    <property type="project" value="UniProtKB-SubCell"/>
</dbReference>
<dbReference type="InterPro" id="IPR044669">
    <property type="entry name" value="YneE/VCCN1/2-like"/>
</dbReference>
<evidence type="ECO:0000313" key="7">
    <source>
        <dbReference type="EMBL" id="OWP75305.1"/>
    </source>
</evidence>
<evidence type="ECO:0000256" key="4">
    <source>
        <dbReference type="ARBA" id="ARBA00022989"/>
    </source>
</evidence>
<reference evidence="7 8" key="1">
    <citation type="journal article" date="2017" name="Infect. Genet. Evol.">
        <title>Comparative genome analysis of fish pathogen Flavobacterium columnare reveals extensive sequence diversity within the species.</title>
        <authorList>
            <person name="Kayansamruaj P."/>
            <person name="Dong H.T."/>
            <person name="Hirono I."/>
            <person name="Kondo H."/>
            <person name="Senapin S."/>
            <person name="Rodkhum C."/>
        </authorList>
    </citation>
    <scope>NUCLEOTIDE SEQUENCE [LARGE SCALE GENOMIC DNA]</scope>
    <source>
        <strain evidence="7 8">1214</strain>
    </source>
</reference>
<keyword evidence="4" id="KW-1133">Transmembrane helix</keyword>
<dbReference type="AlphaFoldDB" id="A0A246G8K4"/>
<evidence type="ECO:0000256" key="6">
    <source>
        <dbReference type="ARBA" id="ARBA00023136"/>
    </source>
</evidence>
<evidence type="ECO:0000256" key="2">
    <source>
        <dbReference type="ARBA" id="ARBA00022448"/>
    </source>
</evidence>
<evidence type="ECO:0000256" key="5">
    <source>
        <dbReference type="ARBA" id="ARBA00023065"/>
    </source>
</evidence>
<organism evidence="7 8">
    <name type="scientific">Flavobacterium columnare</name>
    <dbReference type="NCBI Taxonomy" id="996"/>
    <lineage>
        <taxon>Bacteria</taxon>
        <taxon>Pseudomonadati</taxon>
        <taxon>Bacteroidota</taxon>
        <taxon>Flavobacteriia</taxon>
        <taxon>Flavobacteriales</taxon>
        <taxon>Flavobacteriaceae</taxon>
        <taxon>Flavobacterium</taxon>
    </lineage>
</organism>
<evidence type="ECO:0000313" key="8">
    <source>
        <dbReference type="Proteomes" id="UP000198034"/>
    </source>
</evidence>
<comment type="caution">
    <text evidence="7">The sequence shown here is derived from an EMBL/GenBank/DDBJ whole genome shotgun (WGS) entry which is preliminary data.</text>
</comment>
<sequence length="80" mass="9411">MVFIFYVLARLELITEEIEDPFGGDENDLPIKKITLNIKKQVDDILLTTKYTYFIKKKIIKIVATRTSKNFHKKLPLEIL</sequence>
<dbReference type="Pfam" id="PF25539">
    <property type="entry name" value="Bestrophin_2"/>
    <property type="match status" value="1"/>
</dbReference>
<protein>
    <submittedName>
        <fullName evidence="7">Uncharacterized protein</fullName>
    </submittedName>
</protein>
<evidence type="ECO:0000256" key="1">
    <source>
        <dbReference type="ARBA" id="ARBA00004141"/>
    </source>
</evidence>
<keyword evidence="6" id="KW-0472">Membrane</keyword>
<keyword evidence="5" id="KW-0406">Ion transport</keyword>
<comment type="subcellular location">
    <subcellularLocation>
        <location evidence="1">Membrane</location>
        <topology evidence="1">Multi-pass membrane protein</topology>
    </subcellularLocation>
</comment>
<name>A0A246G8K4_9FLAO</name>